<gene>
    <name evidence="2" type="ORF">ACFSTE_02550</name>
</gene>
<keyword evidence="1" id="KW-0812">Transmembrane</keyword>
<comment type="caution">
    <text evidence="2">The sequence shown here is derived from an EMBL/GenBank/DDBJ whole genome shotgun (WGS) entry which is preliminary data.</text>
</comment>
<name>A0ABW5N3V7_9FLAO</name>
<evidence type="ECO:0000256" key="1">
    <source>
        <dbReference type="SAM" id="Phobius"/>
    </source>
</evidence>
<proteinExistence type="predicted"/>
<keyword evidence="3" id="KW-1185">Reference proteome</keyword>
<protein>
    <submittedName>
        <fullName evidence="2">Uncharacterized protein</fullName>
    </submittedName>
</protein>
<reference evidence="3" key="1">
    <citation type="journal article" date="2019" name="Int. J. Syst. Evol. Microbiol.">
        <title>The Global Catalogue of Microorganisms (GCM) 10K type strain sequencing project: providing services to taxonomists for standard genome sequencing and annotation.</title>
        <authorList>
            <consortium name="The Broad Institute Genomics Platform"/>
            <consortium name="The Broad Institute Genome Sequencing Center for Infectious Disease"/>
            <person name="Wu L."/>
            <person name="Ma J."/>
        </authorList>
    </citation>
    <scope>NUCLEOTIDE SEQUENCE [LARGE SCALE GENOMIC DNA]</scope>
    <source>
        <strain evidence="3">KCTC 42423</strain>
    </source>
</reference>
<sequence length="209" mass="23743">MLSILILLGAIVNISCLLISKRKSIRWRFLLHGISLIITASGLIYIKWYYPDSTTAIKSYPLLYHQRNHKGLFDLNDPMQKAAKVHTVHTISGITNTYKRALPFLQKVCISKKGIETNQLLLLLTNNKKATKLMVTYDHHSNSILEISLANTAITFNQLQQLLKENGLLPSKRILYGRPISAPQKTYTTRLSSEKTEKGEKSRLTSCLY</sequence>
<keyword evidence="1" id="KW-1133">Transmembrane helix</keyword>
<organism evidence="2 3">
    <name type="scientific">Aquimarina hainanensis</name>
    <dbReference type="NCBI Taxonomy" id="1578017"/>
    <lineage>
        <taxon>Bacteria</taxon>
        <taxon>Pseudomonadati</taxon>
        <taxon>Bacteroidota</taxon>
        <taxon>Flavobacteriia</taxon>
        <taxon>Flavobacteriales</taxon>
        <taxon>Flavobacteriaceae</taxon>
        <taxon>Aquimarina</taxon>
    </lineage>
</organism>
<feature type="transmembrane region" description="Helical" evidence="1">
    <location>
        <begin position="30"/>
        <end position="50"/>
    </location>
</feature>
<keyword evidence="1" id="KW-0472">Membrane</keyword>
<evidence type="ECO:0000313" key="3">
    <source>
        <dbReference type="Proteomes" id="UP001597459"/>
    </source>
</evidence>
<dbReference type="EMBL" id="JBHULX010000001">
    <property type="protein sequence ID" value="MFD2589692.1"/>
    <property type="molecule type" value="Genomic_DNA"/>
</dbReference>
<accession>A0ABW5N3V7</accession>
<evidence type="ECO:0000313" key="2">
    <source>
        <dbReference type="EMBL" id="MFD2589692.1"/>
    </source>
</evidence>
<dbReference type="RefSeq" id="WP_378258349.1">
    <property type="nucleotide sequence ID" value="NZ_JBHSJV010000001.1"/>
</dbReference>
<dbReference type="Proteomes" id="UP001597459">
    <property type="component" value="Unassembled WGS sequence"/>
</dbReference>